<dbReference type="AlphaFoldDB" id="A0A246FLH6"/>
<keyword evidence="2" id="KW-1185">Reference proteome</keyword>
<evidence type="ECO:0000313" key="2">
    <source>
        <dbReference type="Proteomes" id="UP000197277"/>
    </source>
</evidence>
<dbReference type="OrthoDB" id="609711at2"/>
<comment type="caution">
    <text evidence="1">The sequence shown here is derived from an EMBL/GenBank/DDBJ whole genome shotgun (WGS) entry which is preliminary data.</text>
</comment>
<sequence length="637" mass="73340">MRNYLWWLGGLLFWLGAGLGPAAAQTATPGLAADTTRPQPPARPDSLRRRFDEERMLNGLKAYTRRKTIMGKAAAALFTFRERREDQAGLDAALLDRQFEQHNYKIVRRVDIRTLDAFGYSITDSLRAPRNILEKTGNTFHMKTSRSRVRQVLLLREGRELEPQALAESERLLRQTSEILDARVFVDERTSTADSVDVIVITKDLFSLNGSYQLRDVGAGIVGLRDVNFLGLGHQFRNKFAYGRRDDGPQAQPWAYEGSYQVPFREFIYGRARYLNETRHREGNIGFSRDFYSINTRYAGAVNYSFYDRLFPIGGDGSAERPYNYQALRFNVQDVWLGRAFQPKSYDLGYESPGRIIGAARVIRTNYQEKPFDYYQSANLMLGTVGYSVRRYYKDKYLFGFGRTEDIPTGSLVSFTTGYEFNPAGNRRYYGLRVSSATYRPQRGYLYLSGEFGGFVRGRGNDWQQGLLSGEVLYFTRLYHTGNLQWRHFLWQRTSLGLHRRPDEYLTIEGERGLRGFRPANFLSGTSRVTLNYETTMYTPLSFLGFRMAVVGFADVAWLNARKPDRLLPFFEKPYSGFGMGLRFRNEYTAIRTIQITLGFYPRGLDAPNGVRLFENSRPYYGFSDFSFGQPGITRYQ</sequence>
<accession>A0A246FLH6</accession>
<dbReference type="Proteomes" id="UP000197277">
    <property type="component" value="Unassembled WGS sequence"/>
</dbReference>
<organism evidence="1 2">
    <name type="scientific">Hymenobacter amundsenii</name>
    <dbReference type="NCBI Taxonomy" id="2006685"/>
    <lineage>
        <taxon>Bacteria</taxon>
        <taxon>Pseudomonadati</taxon>
        <taxon>Bacteroidota</taxon>
        <taxon>Cytophagia</taxon>
        <taxon>Cytophagales</taxon>
        <taxon>Hymenobacteraceae</taxon>
        <taxon>Hymenobacter</taxon>
    </lineage>
</organism>
<gene>
    <name evidence="1" type="ORF">CDA63_08485</name>
</gene>
<dbReference type="EMBL" id="NIRR01000010">
    <property type="protein sequence ID" value="OWP63606.1"/>
    <property type="molecule type" value="Genomic_DNA"/>
</dbReference>
<evidence type="ECO:0008006" key="3">
    <source>
        <dbReference type="Google" id="ProtNLM"/>
    </source>
</evidence>
<name>A0A246FLH6_9BACT</name>
<proteinExistence type="predicted"/>
<dbReference type="RefSeq" id="WP_088464019.1">
    <property type="nucleotide sequence ID" value="NZ_NIRR01000010.1"/>
</dbReference>
<evidence type="ECO:0000313" key="1">
    <source>
        <dbReference type="EMBL" id="OWP63606.1"/>
    </source>
</evidence>
<reference evidence="1 2" key="1">
    <citation type="submission" date="2017-06" db="EMBL/GenBank/DDBJ databases">
        <title>Hymenobacter amundsenii sp. nov. isolated from regoliths in Antarctica.</title>
        <authorList>
            <person name="Sedlacek I."/>
            <person name="Kralova S."/>
            <person name="Pantucek R."/>
            <person name="Svec P."/>
            <person name="Holochova P."/>
            <person name="Stankova E."/>
            <person name="Vrbovska V."/>
            <person name="Busse H.-J."/>
        </authorList>
    </citation>
    <scope>NUCLEOTIDE SEQUENCE [LARGE SCALE GENOMIC DNA]</scope>
    <source>
        <strain evidence="1 2">CCM 8682</strain>
    </source>
</reference>
<protein>
    <recommendedName>
        <fullName evidence="3">POTRA domain-containing protein</fullName>
    </recommendedName>
</protein>